<organism evidence="1 2">
    <name type="scientific">Hippea maritima (strain ATCC 700847 / DSM 10411 / MH2)</name>
    <dbReference type="NCBI Taxonomy" id="760142"/>
    <lineage>
        <taxon>Bacteria</taxon>
        <taxon>Pseudomonadati</taxon>
        <taxon>Campylobacterota</taxon>
        <taxon>Desulfurellia</taxon>
        <taxon>Desulfurellales</taxon>
        <taxon>Hippeaceae</taxon>
        <taxon>Hippea</taxon>
    </lineage>
</organism>
<dbReference type="InParanoid" id="F2LVP5"/>
<reference evidence="1 2" key="1">
    <citation type="journal article" date="2011" name="Stand. Genomic Sci.">
        <title>Complete genome sequence of the thermophilic sulfur-reducer Hippea maritima type strain (MH(2)).</title>
        <authorList>
            <person name="Huntemann M."/>
            <person name="Lu M."/>
            <person name="Nolan M."/>
            <person name="Lapidus A."/>
            <person name="Lucas S."/>
            <person name="Hammon N."/>
            <person name="Deshpande S."/>
            <person name="Cheng J.F."/>
            <person name="Tapia R."/>
            <person name="Han C."/>
            <person name="Goodwin L."/>
            <person name="Pitluck S."/>
            <person name="Liolios K."/>
            <person name="Pagani I."/>
            <person name="Ivanova N."/>
            <person name="Ovchinikova G."/>
            <person name="Pati A."/>
            <person name="Chen A."/>
            <person name="Palaniappan K."/>
            <person name="Land M."/>
            <person name="Hauser L."/>
            <person name="Jeffries C.D."/>
            <person name="Detter J.C."/>
            <person name="Brambilla E.M."/>
            <person name="Rohde M."/>
            <person name="Spring S."/>
            <person name="Goker M."/>
            <person name="Woyke T."/>
            <person name="Bristow J."/>
            <person name="Eisen J.A."/>
            <person name="Markowitz V."/>
            <person name="Hugenholtz P."/>
            <person name="Kyrpides N.C."/>
            <person name="Klenk H.P."/>
            <person name="Mavromatis K."/>
        </authorList>
    </citation>
    <scope>NUCLEOTIDE SEQUENCE [LARGE SCALE GENOMIC DNA]</scope>
    <source>
        <strain evidence="2">ATCC 700847 / DSM 10411 / MH2</strain>
    </source>
</reference>
<name>F2LVP5_HIPMA</name>
<dbReference type="EMBL" id="CP002606">
    <property type="protein sequence ID" value="AEA33829.1"/>
    <property type="molecule type" value="Genomic_DNA"/>
</dbReference>
<proteinExistence type="predicted"/>
<protein>
    <recommendedName>
        <fullName evidence="3">CARDB domain-containing protein</fullName>
    </recommendedName>
</protein>
<gene>
    <name evidence="1" type="ordered locus">Hipma_0859</name>
</gene>
<evidence type="ECO:0000313" key="2">
    <source>
        <dbReference type="Proteomes" id="UP000008139"/>
    </source>
</evidence>
<accession>F2LVP5</accession>
<dbReference type="OrthoDB" id="10019579at2"/>
<evidence type="ECO:0000313" key="1">
    <source>
        <dbReference type="EMBL" id="AEA33829.1"/>
    </source>
</evidence>
<dbReference type="Proteomes" id="UP000008139">
    <property type="component" value="Chromosome"/>
</dbReference>
<keyword evidence="2" id="KW-1185">Reference proteome</keyword>
<dbReference type="HOGENOM" id="CLU_595514_0_0_7"/>
<sequence>MRLKSRWIFVILVIVLFNFSAYGAKILFKGNINKNSPKIHKIVKVDIISLRLQKHKTGSFNYVMYIKWKNAGTVNLVGSYLYIKVYMYQNGRKLYLNGHTLPGQTIAPDSIAGDALPLKIVCENKMTNNLTHFSNPTTRDFLVEFVYNSKIIAFKKLLRQSVCKKNTSQFKQGPVGAYPKTNSKLVKYKLLPDLTVKDIAIDKNCRIWVTIKNNGPGSLPNYNTKAGQALIKFYVGSKNNGYRLSYIDRNKKLSKPNGTLRITPPGSLGTIPLYQSKKVTVIVDAFVNRIQETNENNNKMTKKLRCFPGQTKPAPGKKSINSVKYIPADTKPPNTVFKISNISTHLSSGGHIEIQVSFNLPPNMFSIVDGLKIYTTRSEANNLVKDTLLRGSVSRVNSKTIKWRSSAGNICNTQEPCTVYIGYDYHIKDIWGRSLDANRNGMPGGSGGNFWYITGSGKP</sequence>
<dbReference type="RefSeq" id="WP_013681870.1">
    <property type="nucleotide sequence ID" value="NC_015318.1"/>
</dbReference>
<dbReference type="KEGG" id="hmr:Hipma_0859"/>
<reference evidence="2" key="2">
    <citation type="submission" date="2011-03" db="EMBL/GenBank/DDBJ databases">
        <title>The complete genome of Hippea maritima DSM 10411.</title>
        <authorList>
            <consortium name="US DOE Joint Genome Institute (JGI-PGF)"/>
            <person name="Lucas S."/>
            <person name="Copeland A."/>
            <person name="Lapidus A."/>
            <person name="Bruce D."/>
            <person name="Goodwin L."/>
            <person name="Pitluck S."/>
            <person name="Peters L."/>
            <person name="Kyrpides N."/>
            <person name="Mavromatis K."/>
            <person name="Pagani I."/>
            <person name="Ivanova N."/>
            <person name="Mikhailova N."/>
            <person name="Lu M."/>
            <person name="Detter J.C."/>
            <person name="Tapia R."/>
            <person name="Han C."/>
            <person name="Land M."/>
            <person name="Hauser L."/>
            <person name="Markowitz V."/>
            <person name="Cheng J.-F."/>
            <person name="Hugenholtz P."/>
            <person name="Woyke T."/>
            <person name="Wu D."/>
            <person name="Spring S."/>
            <person name="Schroeder M."/>
            <person name="Brambilla E."/>
            <person name="Klenk H.-P."/>
            <person name="Eisen J.A."/>
        </authorList>
    </citation>
    <scope>NUCLEOTIDE SEQUENCE [LARGE SCALE GENOMIC DNA]</scope>
    <source>
        <strain evidence="2">ATCC 700847 / DSM 10411 / MH2</strain>
    </source>
</reference>
<dbReference type="AlphaFoldDB" id="F2LVP5"/>
<evidence type="ECO:0008006" key="3">
    <source>
        <dbReference type="Google" id="ProtNLM"/>
    </source>
</evidence>
<dbReference type="Gene3D" id="2.60.40.10">
    <property type="entry name" value="Immunoglobulins"/>
    <property type="match status" value="1"/>
</dbReference>
<dbReference type="eggNOG" id="COG1572">
    <property type="taxonomic scope" value="Bacteria"/>
</dbReference>
<dbReference type="InterPro" id="IPR013783">
    <property type="entry name" value="Ig-like_fold"/>
</dbReference>